<dbReference type="GO" id="GO:0004143">
    <property type="term" value="F:ATP-dependent diacylglycerol kinase activity"/>
    <property type="evidence" value="ECO:0007669"/>
    <property type="project" value="UniProtKB-EC"/>
</dbReference>
<evidence type="ECO:0000256" key="23">
    <source>
        <dbReference type="PIRSR" id="PIRSR600829-4"/>
    </source>
</evidence>
<evidence type="ECO:0000256" key="12">
    <source>
        <dbReference type="ARBA" id="ARBA00022777"/>
    </source>
</evidence>
<dbReference type="CDD" id="cd14264">
    <property type="entry name" value="DAGK_IM"/>
    <property type="match status" value="1"/>
</dbReference>
<keyword evidence="8 24" id="KW-0808">Transferase</keyword>
<evidence type="ECO:0000256" key="22">
    <source>
        <dbReference type="PIRSR" id="PIRSR600829-3"/>
    </source>
</evidence>
<organism evidence="25 27">
    <name type="scientific">Tepidimonas ignava</name>
    <dbReference type="NCBI Taxonomy" id="114249"/>
    <lineage>
        <taxon>Bacteria</taxon>
        <taxon>Pseudomonadati</taxon>
        <taxon>Pseudomonadota</taxon>
        <taxon>Betaproteobacteria</taxon>
        <taxon>Burkholderiales</taxon>
        <taxon>Tepidimonas</taxon>
    </lineage>
</organism>
<evidence type="ECO:0000256" key="17">
    <source>
        <dbReference type="ARBA" id="ARBA00023136"/>
    </source>
</evidence>
<dbReference type="EMBL" id="VJNC01000008">
    <property type="protein sequence ID" value="TSE22008.1"/>
    <property type="molecule type" value="Genomic_DNA"/>
</dbReference>
<comment type="subcellular location">
    <subcellularLocation>
        <location evidence="1 24">Cell inner membrane</location>
        <topology evidence="1 24">Multi-pass membrane protein</topology>
    </subcellularLocation>
</comment>
<evidence type="ECO:0000256" key="6">
    <source>
        <dbReference type="ARBA" id="ARBA00022516"/>
    </source>
</evidence>
<evidence type="ECO:0000313" key="28">
    <source>
        <dbReference type="Proteomes" id="UP000315577"/>
    </source>
</evidence>
<feature type="binding site" evidence="23">
    <location>
        <position position="82"/>
    </location>
    <ligand>
        <name>a divalent metal cation</name>
        <dbReference type="ChEBI" id="CHEBI:60240"/>
    </ligand>
</feature>
<dbReference type="GO" id="GO:0005524">
    <property type="term" value="F:ATP binding"/>
    <property type="evidence" value="ECO:0007669"/>
    <property type="project" value="UniProtKB-KW"/>
</dbReference>
<comment type="cofactor">
    <cofactor evidence="23">
        <name>Mg(2+)</name>
        <dbReference type="ChEBI" id="CHEBI:18420"/>
    </cofactor>
    <text evidence="23">Mn(2+), Zn(2+), Cd(2+) and Co(2+) support activity to lesser extents.</text>
</comment>
<dbReference type="InterPro" id="IPR036945">
    <property type="entry name" value="DAGK_sf"/>
</dbReference>
<keyword evidence="15 24" id="KW-1133">Transmembrane helix</keyword>
<feature type="binding site" evidence="22">
    <location>
        <position position="34"/>
    </location>
    <ligand>
        <name>ATP</name>
        <dbReference type="ChEBI" id="CHEBI:30616"/>
    </ligand>
</feature>
<keyword evidence="5" id="KW-1003">Cell membrane</keyword>
<keyword evidence="9 24" id="KW-0812">Transmembrane</keyword>
<evidence type="ECO:0000256" key="10">
    <source>
        <dbReference type="ARBA" id="ARBA00022723"/>
    </source>
</evidence>
<dbReference type="Proteomes" id="UP000315577">
    <property type="component" value="Unassembled WGS sequence"/>
</dbReference>
<keyword evidence="18" id="KW-0594">Phospholipid biosynthesis</keyword>
<reference evidence="25 27" key="1">
    <citation type="submission" date="2019-03" db="EMBL/GenBank/DDBJ databases">
        <title>Genomic Encyclopedia of Type Strains, Phase IV (KMG-IV): sequencing the most valuable type-strain genomes for metagenomic binning, comparative biology and taxonomic classification.</title>
        <authorList>
            <person name="Goeker M."/>
        </authorList>
    </citation>
    <scope>NUCLEOTIDE SEQUENCE [LARGE SCALE GENOMIC DNA]</scope>
    <source>
        <strain evidence="25 27">DSM 12034</strain>
    </source>
</reference>
<feature type="binding site" evidence="21">
    <location>
        <begin position="29"/>
        <end position="32"/>
    </location>
    <ligand>
        <name>substrate</name>
    </ligand>
</feature>
<evidence type="ECO:0000256" key="7">
    <source>
        <dbReference type="ARBA" id="ARBA00022519"/>
    </source>
</evidence>
<keyword evidence="12 24" id="KW-0418">Kinase</keyword>
<keyword evidence="17 24" id="KW-0472">Membrane</keyword>
<feature type="active site" description="Proton acceptor" evidence="20">
    <location>
        <position position="75"/>
    </location>
</feature>
<keyword evidence="7 24" id="KW-0997">Cell inner membrane</keyword>
<feature type="binding site" evidence="21">
    <location>
        <begin position="36"/>
        <end position="40"/>
    </location>
    <ligand>
        <name>substrate</name>
    </ligand>
</feature>
<protein>
    <recommendedName>
        <fullName evidence="4 24">Diacylglycerol kinase</fullName>
        <ecNumber evidence="3 24">2.7.1.107</ecNumber>
    </recommendedName>
</protein>
<evidence type="ECO:0000256" key="14">
    <source>
        <dbReference type="ARBA" id="ARBA00022842"/>
    </source>
</evidence>
<keyword evidence="16 24" id="KW-0443">Lipid metabolism</keyword>
<dbReference type="PANTHER" id="PTHR34299:SF1">
    <property type="entry name" value="DIACYLGLYCEROL KINASE"/>
    <property type="match status" value="1"/>
</dbReference>
<dbReference type="Gene3D" id="1.10.287.3610">
    <property type="match status" value="1"/>
</dbReference>
<evidence type="ECO:0000313" key="27">
    <source>
        <dbReference type="Proteomes" id="UP000295536"/>
    </source>
</evidence>
<dbReference type="InterPro" id="IPR033718">
    <property type="entry name" value="DAGK_prok"/>
</dbReference>
<evidence type="ECO:0000256" key="2">
    <source>
        <dbReference type="ARBA" id="ARBA00005967"/>
    </source>
</evidence>
<feature type="binding site" evidence="21">
    <location>
        <position position="75"/>
    </location>
    <ligand>
        <name>substrate</name>
    </ligand>
</feature>
<evidence type="ECO:0000256" key="18">
    <source>
        <dbReference type="ARBA" id="ARBA00023209"/>
    </source>
</evidence>
<keyword evidence="19 24" id="KW-1208">Phospholipid metabolism</keyword>
<dbReference type="GO" id="GO:0005886">
    <property type="term" value="C:plasma membrane"/>
    <property type="evidence" value="ECO:0007669"/>
    <property type="project" value="UniProtKB-SubCell"/>
</dbReference>
<feature type="binding site" evidence="21">
    <location>
        <position position="104"/>
    </location>
    <ligand>
        <name>substrate</name>
    </ligand>
</feature>
<evidence type="ECO:0000256" key="24">
    <source>
        <dbReference type="RuleBase" id="RU363065"/>
    </source>
</evidence>
<name>A0A4R3LJ52_9BURK</name>
<keyword evidence="11 22" id="KW-0547">Nucleotide-binding</keyword>
<proteinExistence type="inferred from homology"/>
<dbReference type="GO" id="GO:0006654">
    <property type="term" value="P:phosphatidic acid biosynthetic process"/>
    <property type="evidence" value="ECO:0007669"/>
    <property type="project" value="InterPro"/>
</dbReference>
<reference evidence="26 28" key="2">
    <citation type="submission" date="2019-07" db="EMBL/GenBank/DDBJ databases">
        <title>Tepidimonas ignava SPS-1037 draft genome.</title>
        <authorList>
            <person name="Da Costa M.S."/>
            <person name="Froufe H.J.C."/>
            <person name="Egas C."/>
            <person name="Albuquerque L."/>
        </authorList>
    </citation>
    <scope>NUCLEOTIDE SEQUENCE [LARGE SCALE GENOMIC DNA]</scope>
    <source>
        <strain evidence="26 28">SPS-1037</strain>
    </source>
</reference>
<sequence>MTRPPEPPPKRHGVLRLWHALRYSWDGLRAGWREPALRQELVLGAVLLPAAWWVGRDAVHVALLALSVVAVWVVELLNTAVESVVDRIGPEWHPLAKRAKDMGSAAVLLTLLASGGLWAWSLWAWWRG</sequence>
<dbReference type="PROSITE" id="PS01069">
    <property type="entry name" value="DAGK_PROKAR"/>
    <property type="match status" value="1"/>
</dbReference>
<keyword evidence="6" id="KW-0444">Lipid biosynthesis</keyword>
<evidence type="ECO:0000256" key="21">
    <source>
        <dbReference type="PIRSR" id="PIRSR600829-2"/>
    </source>
</evidence>
<evidence type="ECO:0000256" key="11">
    <source>
        <dbReference type="ARBA" id="ARBA00022741"/>
    </source>
</evidence>
<evidence type="ECO:0000256" key="9">
    <source>
        <dbReference type="ARBA" id="ARBA00022692"/>
    </source>
</evidence>
<dbReference type="OrthoDB" id="9796011at2"/>
<accession>A0A4R3LJ52</accession>
<evidence type="ECO:0000256" key="15">
    <source>
        <dbReference type="ARBA" id="ARBA00022989"/>
    </source>
</evidence>
<evidence type="ECO:0000256" key="16">
    <source>
        <dbReference type="ARBA" id="ARBA00023098"/>
    </source>
</evidence>
<dbReference type="PANTHER" id="PTHR34299">
    <property type="entry name" value="DIACYLGLYCEROL KINASE"/>
    <property type="match status" value="1"/>
</dbReference>
<keyword evidence="14 23" id="KW-0460">Magnesium</keyword>
<evidence type="ECO:0000256" key="1">
    <source>
        <dbReference type="ARBA" id="ARBA00004429"/>
    </source>
</evidence>
<comment type="function">
    <text evidence="24">Catalyzes the ATP-dependent phosphorylation of sn-l,2-diacylglycerol (DAG) to phosphatidic acid. Involved in the recycling of diacylglycerol produced as a by-product during membrane-derived oligosaccharide (MDO) biosynthesis.</text>
</comment>
<keyword evidence="10 23" id="KW-0479">Metal-binding</keyword>
<feature type="binding site" evidence="22">
    <location>
        <position position="23"/>
    </location>
    <ligand>
        <name>ATP</name>
        <dbReference type="ChEBI" id="CHEBI:30616"/>
    </ligand>
</feature>
<feature type="binding site" evidence="22">
    <location>
        <position position="16"/>
    </location>
    <ligand>
        <name>ATP</name>
        <dbReference type="ChEBI" id="CHEBI:30616"/>
    </ligand>
</feature>
<evidence type="ECO:0000256" key="20">
    <source>
        <dbReference type="PIRSR" id="PIRSR600829-1"/>
    </source>
</evidence>
<evidence type="ECO:0000256" key="4">
    <source>
        <dbReference type="ARBA" id="ARBA00017575"/>
    </source>
</evidence>
<comment type="similarity">
    <text evidence="2 24">Belongs to the bacterial diacylglycerol kinase family.</text>
</comment>
<evidence type="ECO:0000313" key="26">
    <source>
        <dbReference type="EMBL" id="TSE22008.1"/>
    </source>
</evidence>
<evidence type="ECO:0000256" key="5">
    <source>
        <dbReference type="ARBA" id="ARBA00022475"/>
    </source>
</evidence>
<gene>
    <name evidence="26" type="primary">dgkA</name>
    <name evidence="25" type="ORF">EDC36_102185</name>
    <name evidence="26" type="ORF">Tigna_01462</name>
</gene>
<feature type="binding site" evidence="21">
    <location>
        <begin position="20"/>
        <end position="25"/>
    </location>
    <ligand>
        <name>substrate</name>
    </ligand>
</feature>
<evidence type="ECO:0000256" key="8">
    <source>
        <dbReference type="ARBA" id="ARBA00022679"/>
    </source>
</evidence>
<feature type="binding site" evidence="21">
    <location>
        <position position="16"/>
    </location>
    <ligand>
        <name>substrate</name>
    </ligand>
</feature>
<keyword evidence="13 22" id="KW-0067">ATP-binding</keyword>
<dbReference type="GO" id="GO:0046872">
    <property type="term" value="F:metal ion binding"/>
    <property type="evidence" value="ECO:0007669"/>
    <property type="project" value="UniProtKB-KW"/>
</dbReference>
<comment type="caution">
    <text evidence="24">Lacks conserved residue(s) required for the propagation of feature annotation.</text>
</comment>
<evidence type="ECO:0000313" key="25">
    <source>
        <dbReference type="EMBL" id="TCS99508.1"/>
    </source>
</evidence>
<evidence type="ECO:0000256" key="13">
    <source>
        <dbReference type="ARBA" id="ARBA00022840"/>
    </source>
</evidence>
<dbReference type="AlphaFoldDB" id="A0A4R3LJ52"/>
<feature type="binding site" evidence="22">
    <location>
        <begin position="91"/>
        <end position="93"/>
    </location>
    <ligand>
        <name>ATP</name>
        <dbReference type="ChEBI" id="CHEBI:30616"/>
    </ligand>
</feature>
<evidence type="ECO:0000256" key="3">
    <source>
        <dbReference type="ARBA" id="ARBA00012133"/>
    </source>
</evidence>
<feature type="binding site" evidence="22">
    <location>
        <position position="82"/>
    </location>
    <ligand>
        <name>ATP</name>
        <dbReference type="ChEBI" id="CHEBI:30616"/>
    </ligand>
</feature>
<feature type="binding site" evidence="21">
    <location>
        <begin position="118"/>
        <end position="123"/>
    </location>
    <ligand>
        <name>substrate</name>
    </ligand>
</feature>
<comment type="caution">
    <text evidence="25">The sequence shown here is derived from an EMBL/GenBank/DDBJ whole genome shotgun (WGS) entry which is preliminary data.</text>
</comment>
<dbReference type="Proteomes" id="UP000295536">
    <property type="component" value="Unassembled WGS sequence"/>
</dbReference>
<feature type="binding site" evidence="22">
    <location>
        <begin position="100"/>
        <end position="101"/>
    </location>
    <ligand>
        <name>ATP</name>
        <dbReference type="ChEBI" id="CHEBI:30616"/>
    </ligand>
</feature>
<dbReference type="EMBL" id="SMAH01000002">
    <property type="protein sequence ID" value="TCS99508.1"/>
    <property type="molecule type" value="Genomic_DNA"/>
</dbReference>
<dbReference type="InterPro" id="IPR000829">
    <property type="entry name" value="DAGK"/>
</dbReference>
<feature type="transmembrane region" description="Helical" evidence="24">
    <location>
        <begin position="61"/>
        <end position="81"/>
    </location>
</feature>
<dbReference type="RefSeq" id="WP_132961647.1">
    <property type="nucleotide sequence ID" value="NZ_DAIPFN010000007.1"/>
</dbReference>
<feature type="binding site" evidence="23">
    <location>
        <position position="34"/>
    </location>
    <ligand>
        <name>a divalent metal cation</name>
        <dbReference type="ChEBI" id="CHEBI:60240"/>
    </ligand>
</feature>
<evidence type="ECO:0000256" key="19">
    <source>
        <dbReference type="ARBA" id="ARBA00023264"/>
    </source>
</evidence>
<keyword evidence="28" id="KW-1185">Reference proteome</keyword>
<feature type="transmembrane region" description="Helical" evidence="24">
    <location>
        <begin position="102"/>
        <end position="126"/>
    </location>
</feature>
<dbReference type="Pfam" id="PF01219">
    <property type="entry name" value="DAGK_prokar"/>
    <property type="match status" value="1"/>
</dbReference>
<comment type="catalytic activity">
    <reaction evidence="24">
        <text>a 1,2-diacyl-sn-glycerol + ATP = a 1,2-diacyl-sn-glycero-3-phosphate + ADP + H(+)</text>
        <dbReference type="Rhea" id="RHEA:10272"/>
        <dbReference type="ChEBI" id="CHEBI:15378"/>
        <dbReference type="ChEBI" id="CHEBI:17815"/>
        <dbReference type="ChEBI" id="CHEBI:30616"/>
        <dbReference type="ChEBI" id="CHEBI:58608"/>
        <dbReference type="ChEBI" id="CHEBI:456216"/>
        <dbReference type="EC" id="2.7.1.107"/>
    </reaction>
</comment>
<dbReference type="EC" id="2.7.1.107" evidence="3 24"/>